<dbReference type="InterPro" id="IPR010732">
    <property type="entry name" value="T6SS_TssG-like"/>
</dbReference>
<name>A0A068QRZ8_9GAMM</name>
<evidence type="ECO:0000313" key="3">
    <source>
        <dbReference type="Proteomes" id="UP000032721"/>
    </source>
</evidence>
<dbReference type="PANTHER" id="PTHR35564">
    <property type="match status" value="1"/>
</dbReference>
<evidence type="ECO:0000313" key="4">
    <source>
        <dbReference type="Proteomes" id="UP000324170"/>
    </source>
</evidence>
<evidence type="ECO:0000313" key="1">
    <source>
        <dbReference type="EMBL" id="CDG17584.1"/>
    </source>
</evidence>
<dbReference type="EMBL" id="FO704550">
    <property type="protein sequence ID" value="CDG17584.1"/>
    <property type="molecule type" value="Genomic_DNA"/>
</dbReference>
<reference evidence="1 3" key="1">
    <citation type="submission" date="2013-07" db="EMBL/GenBank/DDBJ databases">
        <authorList>
            <person name="Genoscope - CEA"/>
        </authorList>
    </citation>
    <scope>NUCLEOTIDE SEQUENCE [LARGE SCALE GENOMIC DNA]</scope>
    <source>
        <strain evidence="1">FRM16</strain>
        <strain evidence="3">FRM16 / DSM 17909</strain>
    </source>
</reference>
<keyword evidence="4" id="KW-1185">Reference proteome</keyword>
<gene>
    <name evidence="2" type="ORF">LY16_00891</name>
    <name evidence="1" type="ORF">XDD1_1885</name>
</gene>
<dbReference type="KEGG" id="xdo:XDD1_1885"/>
<dbReference type="STRING" id="351671.XDD1_1885"/>
<dbReference type="Proteomes" id="UP000032721">
    <property type="component" value="Chromosome"/>
</dbReference>
<dbReference type="NCBIfam" id="TIGR03347">
    <property type="entry name" value="VI_chp_1"/>
    <property type="match status" value="1"/>
</dbReference>
<protein>
    <submittedName>
        <fullName evidence="2">Type VI secretion system protein ImpH</fullName>
    </submittedName>
</protein>
<dbReference type="Proteomes" id="UP000324170">
    <property type="component" value="Unassembled WGS sequence"/>
</dbReference>
<dbReference type="RefSeq" id="WP_045970414.1">
    <property type="nucleotide sequence ID" value="NZ_CAWMED010000001.1"/>
</dbReference>
<dbReference type="EMBL" id="VNHN01000010">
    <property type="protein sequence ID" value="TYP12371.1"/>
    <property type="molecule type" value="Genomic_DNA"/>
</dbReference>
<accession>A0A068QRZ8</accession>
<proteinExistence type="predicted"/>
<organism evidence="1 3">
    <name type="scientific">Xenorhabdus doucetiae</name>
    <dbReference type="NCBI Taxonomy" id="351671"/>
    <lineage>
        <taxon>Bacteria</taxon>
        <taxon>Pseudomonadati</taxon>
        <taxon>Pseudomonadota</taxon>
        <taxon>Gammaproteobacteria</taxon>
        <taxon>Enterobacterales</taxon>
        <taxon>Morganellaceae</taxon>
        <taxon>Xenorhabdus</taxon>
    </lineage>
</organism>
<dbReference type="OrthoDB" id="1523296at2"/>
<dbReference type="Pfam" id="PF06996">
    <property type="entry name" value="T6SS_TssG"/>
    <property type="match status" value="1"/>
</dbReference>
<dbReference type="PANTHER" id="PTHR35564:SF4">
    <property type="entry name" value="CYTOPLASMIC PROTEIN"/>
    <property type="match status" value="1"/>
</dbReference>
<sequence>MKTDVIAIHRICRLPDYFWQQLTQTPWQFDLFQTLRRIDAQSGKYYRLGTAPLPRYEPLRLGQEASMAFAPSTLSKVHQLENSERYEILIYSFGLFGPNGPLPLHLTEYAYSRKYNYRDPTLSDFANLFHHRLILLFYRAWANAQPTSSLDRPENQKFCHYLACLIGMGLPAQQNFSTMNNDTITGNYITGNYITNNYSGNRISNHACYALSGHLSRQGHSAEGLRKILLFYFRVPVRIIQNIPQWLKTETQDQVRLAAGRHIPCLGKQAILGIAVYDIQHKFRIELGPLTRAEYDRFLPGQPKSQQVRDWVHQYLGIEYAWDIRLILDKADITEMYLSETVKLGLNSWLGKVKRPTHYDDLIYSPESSKIH</sequence>
<dbReference type="AlphaFoldDB" id="A0A068QRZ8"/>
<reference evidence="2 4" key="2">
    <citation type="submission" date="2019-07" db="EMBL/GenBank/DDBJ databases">
        <title>Genomic Encyclopedia of Type Strains, Phase I: the one thousand microbial genomes (KMG-I) project.</title>
        <authorList>
            <person name="Kyrpides N."/>
        </authorList>
    </citation>
    <scope>NUCLEOTIDE SEQUENCE [LARGE SCALE GENOMIC DNA]</scope>
    <source>
        <strain evidence="2 4">DSM 17909</strain>
    </source>
</reference>
<evidence type="ECO:0000313" key="2">
    <source>
        <dbReference type="EMBL" id="TYP12371.1"/>
    </source>
</evidence>
<dbReference type="HOGENOM" id="CLU_048238_4_0_6"/>